<dbReference type="InterPro" id="IPR022039">
    <property type="entry name" value="MKT1_C"/>
</dbReference>
<dbReference type="GO" id="GO:0004518">
    <property type="term" value="F:nuclease activity"/>
    <property type="evidence" value="ECO:0007669"/>
    <property type="project" value="InterPro"/>
</dbReference>
<evidence type="ECO:0000256" key="2">
    <source>
        <dbReference type="ARBA" id="ARBA00024023"/>
    </source>
</evidence>
<gene>
    <name evidence="7" type="primary">mkt1</name>
    <name evidence="6" type="ORF">SJAG_00670</name>
</gene>
<evidence type="ECO:0000259" key="4">
    <source>
        <dbReference type="Pfam" id="PF12246"/>
    </source>
</evidence>
<evidence type="ECO:0000259" key="5">
    <source>
        <dbReference type="Pfam" id="PF12247"/>
    </source>
</evidence>
<dbReference type="OMA" id="RFYQTKV"/>
<dbReference type="InterPro" id="IPR006084">
    <property type="entry name" value="XPG/Rad2"/>
</dbReference>
<dbReference type="Proteomes" id="UP000001744">
    <property type="component" value="Unassembled WGS sequence"/>
</dbReference>
<feature type="domain" description="Post-transcriptional regulator MKT1 N-terminal" evidence="5">
    <location>
        <begin position="357"/>
        <end position="460"/>
    </location>
</feature>
<dbReference type="PANTHER" id="PTHR11081">
    <property type="entry name" value="FLAP ENDONUCLEASE FAMILY MEMBER"/>
    <property type="match status" value="1"/>
</dbReference>
<dbReference type="Gene3D" id="3.40.50.1010">
    <property type="entry name" value="5'-nuclease"/>
    <property type="match status" value="1"/>
</dbReference>
<name>B6JW97_SCHJY</name>
<reference evidence="6 8" key="1">
    <citation type="journal article" date="2011" name="Science">
        <title>Comparative functional genomics of the fission yeasts.</title>
        <authorList>
            <person name="Rhind N."/>
            <person name="Chen Z."/>
            <person name="Yassour M."/>
            <person name="Thompson D.A."/>
            <person name="Haas B.J."/>
            <person name="Habib N."/>
            <person name="Wapinski I."/>
            <person name="Roy S."/>
            <person name="Lin M.F."/>
            <person name="Heiman D.I."/>
            <person name="Young S.K."/>
            <person name="Furuya K."/>
            <person name="Guo Y."/>
            <person name="Pidoux A."/>
            <person name="Chen H.M."/>
            <person name="Robbertse B."/>
            <person name="Goldberg J.M."/>
            <person name="Aoki K."/>
            <person name="Bayne E.H."/>
            <person name="Berlin A.M."/>
            <person name="Desjardins C.A."/>
            <person name="Dobbs E."/>
            <person name="Dukaj L."/>
            <person name="Fan L."/>
            <person name="FitzGerald M.G."/>
            <person name="French C."/>
            <person name="Gujja S."/>
            <person name="Hansen K."/>
            <person name="Keifenheim D."/>
            <person name="Levin J.Z."/>
            <person name="Mosher R.A."/>
            <person name="Mueller C.A."/>
            <person name="Pfiffner J."/>
            <person name="Priest M."/>
            <person name="Russ C."/>
            <person name="Smialowska A."/>
            <person name="Swoboda P."/>
            <person name="Sykes S.M."/>
            <person name="Vaughn M."/>
            <person name="Vengrova S."/>
            <person name="Yoder R."/>
            <person name="Zeng Q."/>
            <person name="Allshire R."/>
            <person name="Baulcombe D."/>
            <person name="Birren B.W."/>
            <person name="Brown W."/>
            <person name="Ekwall K."/>
            <person name="Kellis M."/>
            <person name="Leatherwood J."/>
            <person name="Levin H."/>
            <person name="Margalit H."/>
            <person name="Martienssen R."/>
            <person name="Nieduszynski C.A."/>
            <person name="Spatafora J.W."/>
            <person name="Friedman N."/>
            <person name="Dalgaard J.Z."/>
            <person name="Baumann P."/>
            <person name="Niki H."/>
            <person name="Regev A."/>
            <person name="Nusbaum C."/>
        </authorList>
    </citation>
    <scope>NUCLEOTIDE SEQUENCE [LARGE SCALE GENOMIC DNA]</scope>
    <source>
        <strain evidence="8">yFS275 / FY16936</strain>
    </source>
</reference>
<evidence type="ECO:0000313" key="8">
    <source>
        <dbReference type="Proteomes" id="UP000001744"/>
    </source>
</evidence>
<dbReference type="SUPFAM" id="SSF88723">
    <property type="entry name" value="PIN domain-like"/>
    <property type="match status" value="1"/>
</dbReference>
<accession>B6JW97</accession>
<dbReference type="GO" id="GO:0006417">
    <property type="term" value="P:regulation of translation"/>
    <property type="evidence" value="ECO:0007669"/>
    <property type="project" value="UniProtKB-KW"/>
</dbReference>
<evidence type="ECO:0000256" key="1">
    <source>
        <dbReference type="ARBA" id="ARBA00022845"/>
    </source>
</evidence>
<evidence type="ECO:0000259" key="3">
    <source>
        <dbReference type="Pfam" id="PF00752"/>
    </source>
</evidence>
<dbReference type="Pfam" id="PF00752">
    <property type="entry name" value="XPG_N"/>
    <property type="match status" value="1"/>
</dbReference>
<dbReference type="InterPro" id="IPR022040">
    <property type="entry name" value="MKT1_N"/>
</dbReference>
<feature type="domain" description="XPG N-terminal" evidence="3">
    <location>
        <begin position="1"/>
        <end position="85"/>
    </location>
</feature>
<keyword evidence="1" id="KW-0810">Translation regulation</keyword>
<evidence type="ECO:0000313" key="6">
    <source>
        <dbReference type="EMBL" id="EEB05648.2"/>
    </source>
</evidence>
<dbReference type="AlphaFoldDB" id="B6JW97"/>
<dbReference type="Pfam" id="PF12246">
    <property type="entry name" value="MKT1_C"/>
    <property type="match status" value="1"/>
</dbReference>
<keyword evidence="8" id="KW-1185">Reference proteome</keyword>
<organism evidence="6 8">
    <name type="scientific">Schizosaccharomyces japonicus (strain yFS275 / FY16936)</name>
    <name type="common">Fission yeast</name>
    <dbReference type="NCBI Taxonomy" id="402676"/>
    <lineage>
        <taxon>Eukaryota</taxon>
        <taxon>Fungi</taxon>
        <taxon>Dikarya</taxon>
        <taxon>Ascomycota</taxon>
        <taxon>Taphrinomycotina</taxon>
        <taxon>Schizosaccharomycetes</taxon>
        <taxon>Schizosaccharomycetales</taxon>
        <taxon>Schizosaccharomycetaceae</taxon>
        <taxon>Schizosaccharomyces</taxon>
    </lineage>
</organism>
<dbReference type="HOGENOM" id="CLU_378548_0_0_1"/>
<evidence type="ECO:0000313" key="7">
    <source>
        <dbReference type="JaponicusDB" id="SJAG_00670"/>
    </source>
</evidence>
<sequence>MTIRSLDLVAPNGGLNRSSVSQLKGKVLGIDATYFLFQVFGLWKHSESSYLACTEESEQLKSILKNYLEAFRNNDIQPLFIFNGISCITNCVRPNESSAAESAAGVNGAWNRDDQKFDPYSLASLTVSFLSSSTQSAYYSSSASSGANHPSSRTFVRTVQQNQLEYACELLKQVLDEQNCTFFVAPYLAMAQLCYFLQGAPKKYIDAVYGPEDLLLFGVKKVITRMVLADQAATPVSLVDSVALDAFEWIDGRTVLSQHFPGLSWSQFVDACLLSGTAFTLTLPQVDGPFPLKQAAQLVTLYGSAYHAVHHLTKAVHTPFLDDYMHQLKQAICITWYYVCMDSNGVTTPRPVDGVVPHDIHEYIGTRFPAELYYYVSQSLIPCKIIGALATGCFNDPASVLEQHGGNNWANSPAGSLSRNDSAAAAVDQRRFVDDIEEIWSQALNLLTQPLHRFYQARDVVSLHNGNQQASLKVMHPYDPPLYHDTRSWMLQESALPSAANSFVEQNKPIPFSVILEPLNNATFVEESLHNNSGSSNHSSPISKKTAKKVLRTAPEILVNALYRFFQIRNFISTNHQLTSWGAPLLKALQSCVPEYQEAMFVAFEMLRLRQLREPKAASGKSAPADSATIDFLSKLATFLPYRLQQNDQADNMTCPLSHFHLLHASFASNLGELYGTVTASMLLNGNIDRYSLQPKVLRQCQPFRLPNGSVTSGNVIQSYFTTFCNSVAECGRETAIQKALASIASQFPNGEQPIRHIQSFYSFWQSLLLGIKEAEGSGAVGKLFLHKLMDVDTWLTDKIPSF</sequence>
<dbReference type="EMBL" id="KE651166">
    <property type="protein sequence ID" value="EEB05648.2"/>
    <property type="molecule type" value="Genomic_DNA"/>
</dbReference>
<dbReference type="VEuPathDB" id="FungiDB:SJAG_00670"/>
<dbReference type="GeneID" id="7050707"/>
<dbReference type="InterPro" id="IPR006085">
    <property type="entry name" value="XPG_DNA_repair_N"/>
</dbReference>
<feature type="domain" description="Post-transcriptional regulator MKT1 C-terminal" evidence="4">
    <location>
        <begin position="564"/>
        <end position="797"/>
    </location>
</feature>
<dbReference type="STRING" id="402676.B6JW97"/>
<dbReference type="JaponicusDB" id="SJAG_00670">
    <property type="gene designation" value="mkt1"/>
</dbReference>
<comment type="similarity">
    <text evidence="2">Belongs to the XPG/RAD2 endonuclease family.</text>
</comment>
<dbReference type="PANTHER" id="PTHR11081:SF32">
    <property type="entry name" value="POST-TRANSCRIPTIONAL REGULATOR MKT1"/>
    <property type="match status" value="1"/>
</dbReference>
<dbReference type="OrthoDB" id="17262at2759"/>
<dbReference type="Pfam" id="PF12247">
    <property type="entry name" value="MKT1_N"/>
    <property type="match status" value="1"/>
</dbReference>
<dbReference type="InterPro" id="IPR029060">
    <property type="entry name" value="PIN-like_dom_sf"/>
</dbReference>
<dbReference type="eggNOG" id="ENOG502QVHA">
    <property type="taxonomic scope" value="Eukaryota"/>
</dbReference>
<protein>
    <submittedName>
        <fullName evidence="6">XP-G family nuclease</fullName>
    </submittedName>
</protein>
<dbReference type="RefSeq" id="XP_002171941.2">
    <property type="nucleotide sequence ID" value="XM_002171905.2"/>
</dbReference>
<proteinExistence type="inferred from homology"/>